<evidence type="ECO:0000313" key="2">
    <source>
        <dbReference type="Proteomes" id="UP000192536"/>
    </source>
</evidence>
<dbReference type="Proteomes" id="UP000192536">
    <property type="component" value="Unassembled WGS sequence"/>
</dbReference>
<protein>
    <recommendedName>
        <fullName evidence="3">Phage tail protein</fullName>
    </recommendedName>
</protein>
<name>A0A1X0WB26_9GAMM</name>
<dbReference type="Gene3D" id="6.20.70.20">
    <property type="match status" value="1"/>
</dbReference>
<evidence type="ECO:0000313" key="1">
    <source>
        <dbReference type="EMBL" id="ORJ23969.1"/>
    </source>
</evidence>
<comment type="caution">
    <text evidence="1">The sequence shown here is derived from an EMBL/GenBank/DDBJ whole genome shotgun (WGS) entry which is preliminary data.</text>
</comment>
<accession>A0A1X0WB26</accession>
<dbReference type="EMBL" id="MRWE01000038">
    <property type="protein sequence ID" value="ORJ23969.1"/>
    <property type="molecule type" value="Genomic_DNA"/>
</dbReference>
<organism evidence="1 2">
    <name type="scientific">Rouxiella badensis</name>
    <dbReference type="NCBI Taxonomy" id="1646377"/>
    <lineage>
        <taxon>Bacteria</taxon>
        <taxon>Pseudomonadati</taxon>
        <taxon>Pseudomonadota</taxon>
        <taxon>Gammaproteobacteria</taxon>
        <taxon>Enterobacterales</taxon>
        <taxon>Yersiniaceae</taxon>
        <taxon>Rouxiella</taxon>
    </lineage>
</organism>
<keyword evidence="2" id="KW-1185">Reference proteome</keyword>
<dbReference type="STRING" id="1646377.BS640_18890"/>
<reference evidence="1 2" key="1">
    <citation type="journal article" date="2017" name="Int. J. Syst. Evol. Microbiol.">
        <title>Rouxiella badensis sp. nov. and Rouxiella silvae sp. nov. isolated from peat bog soil in Germany and emendation of the genus description.</title>
        <authorList>
            <person name="Le Fleche-Mateos A."/>
            <person name="Kugler J.H."/>
            <person name="Hansen S.H."/>
            <person name="Syldatk C."/>
            <person name="Hausmann R."/>
            <person name="Lomprez F."/>
            <person name="Vandenbogaert M."/>
            <person name="Manuguerra J.C."/>
            <person name="Grimont P.A."/>
        </authorList>
    </citation>
    <scope>NUCLEOTIDE SEQUENCE [LARGE SCALE GENOMIC DNA]</scope>
    <source>
        <strain evidence="1 2">DSM 100043</strain>
    </source>
</reference>
<gene>
    <name evidence="1" type="ORF">BS640_18890</name>
</gene>
<proteinExistence type="predicted"/>
<sequence>MEKISSYTTTADANNEFTNGSVASGVSPTNLVAGWFNMIQRELVAVATAANITLDSSNDAQLLAALQALFITREGGDLTGQLTVQNLLAAIKSAPGALGGVLEAINESSDADSSAAFNFGFGSAVMASASSAIADDGSTNITFSVSPPGTVSDRRTAGLEVIGETQQTNSVFDLYENGQRVYSPNNIPSPATVGALALTGGNLSGNVSSSAQFSSSNGTVGFIATGLTQPSSTTYNLTGYRLAANTTQYADLYWYNGDGGSRFGVHVQDPTANSYFEFFYTGVFKAPGNIYSGEACYQNDGNIYGTAWGGYISDYLAAMKTATAAAYSSTNLPLFAAGEVGSYAFAGTNQNVALSFGDTVAGSSLYAASVHAAWNASDDVASIYSSAVLTGTWRCLGYFAANSNTSFGHVTLFQRIA</sequence>
<evidence type="ECO:0008006" key="3">
    <source>
        <dbReference type="Google" id="ProtNLM"/>
    </source>
</evidence>
<dbReference type="AlphaFoldDB" id="A0A1X0WB26"/>
<dbReference type="RefSeq" id="WP_241528258.1">
    <property type="nucleotide sequence ID" value="NZ_MRWE01000038.1"/>
</dbReference>